<name>A0ABZ3DDC4_9BURK</name>
<reference evidence="2 3" key="1">
    <citation type="submission" date="2022-10" db="EMBL/GenBank/DDBJ databases">
        <title>Genomic of Burkholderia cepacia PN-1.</title>
        <authorList>
            <person name="Yang Y."/>
            <person name="Guan H."/>
            <person name="Huang J."/>
        </authorList>
    </citation>
    <scope>NUCLEOTIDE SEQUENCE [LARGE SCALE GENOMIC DNA]</scope>
    <source>
        <strain evidence="2 3">PN-1</strain>
    </source>
</reference>
<keyword evidence="3" id="KW-1185">Reference proteome</keyword>
<proteinExistence type="predicted"/>
<organism evidence="2 3">
    <name type="scientific">Burkholderia arboris</name>
    <dbReference type="NCBI Taxonomy" id="488730"/>
    <lineage>
        <taxon>Bacteria</taxon>
        <taxon>Pseudomonadati</taxon>
        <taxon>Pseudomonadota</taxon>
        <taxon>Betaproteobacteria</taxon>
        <taxon>Burkholderiales</taxon>
        <taxon>Burkholderiaceae</taxon>
        <taxon>Burkholderia</taxon>
        <taxon>Burkholderia cepacia complex</taxon>
    </lineage>
</organism>
<dbReference type="RefSeq" id="WP_256085085.1">
    <property type="nucleotide sequence ID" value="NZ_CP101524.1"/>
</dbReference>
<evidence type="ECO:0000313" key="2">
    <source>
        <dbReference type="EMBL" id="XAE47076.1"/>
    </source>
</evidence>
<feature type="region of interest" description="Disordered" evidence="1">
    <location>
        <begin position="35"/>
        <end position="70"/>
    </location>
</feature>
<evidence type="ECO:0000256" key="1">
    <source>
        <dbReference type="SAM" id="MobiDB-lite"/>
    </source>
</evidence>
<accession>A0ABZ3DDC4</accession>
<dbReference type="Proteomes" id="UP001448498">
    <property type="component" value="Chromosome 1"/>
</dbReference>
<sequence length="70" mass="8086">MRSPFDFEWRINWRIEAETILPRWKPQLNCVARAGERGESELKTWTKGVPSPGLAAPSTLFDDARREGEQ</sequence>
<protein>
    <submittedName>
        <fullName evidence="2">Uncharacterized protein</fullName>
    </submittedName>
</protein>
<dbReference type="EMBL" id="CP109821">
    <property type="protein sequence ID" value="XAE47076.1"/>
    <property type="molecule type" value="Genomic_DNA"/>
</dbReference>
<feature type="compositionally biased region" description="Basic and acidic residues" evidence="1">
    <location>
        <begin position="35"/>
        <end position="44"/>
    </location>
</feature>
<gene>
    <name evidence="2" type="ORF">OHZ10_12020</name>
</gene>
<evidence type="ECO:0000313" key="3">
    <source>
        <dbReference type="Proteomes" id="UP001448498"/>
    </source>
</evidence>